<dbReference type="Gene3D" id="1.20.120.520">
    <property type="entry name" value="nmb1532 protein domain like"/>
    <property type="match status" value="1"/>
</dbReference>
<dbReference type="InterPro" id="IPR012312">
    <property type="entry name" value="Hemerythrin-like"/>
</dbReference>
<dbReference type="PANTHER" id="PTHR35585">
    <property type="entry name" value="HHE DOMAIN PROTEIN (AFU_ORTHOLOGUE AFUA_4G00730)"/>
    <property type="match status" value="1"/>
</dbReference>
<dbReference type="PANTHER" id="PTHR35585:SF1">
    <property type="entry name" value="HHE DOMAIN PROTEIN (AFU_ORTHOLOGUE AFUA_4G00730)"/>
    <property type="match status" value="1"/>
</dbReference>
<dbReference type="Pfam" id="PF01814">
    <property type="entry name" value="Hemerythrin"/>
    <property type="match status" value="1"/>
</dbReference>
<evidence type="ECO:0000313" key="4">
    <source>
        <dbReference type="Proteomes" id="UP000199286"/>
    </source>
</evidence>
<reference evidence="3 4" key="1">
    <citation type="submission" date="2016-10" db="EMBL/GenBank/DDBJ databases">
        <authorList>
            <person name="de Groot N.N."/>
        </authorList>
    </citation>
    <scope>NUCLEOTIDE SEQUENCE [LARGE SCALE GENOMIC DNA]</scope>
    <source>
        <strain evidence="3 4">DSM 26880</strain>
    </source>
</reference>
<evidence type="ECO:0000259" key="2">
    <source>
        <dbReference type="Pfam" id="PF01814"/>
    </source>
</evidence>
<evidence type="ECO:0000313" key="3">
    <source>
        <dbReference type="EMBL" id="SDY09857.1"/>
    </source>
</evidence>
<feature type="compositionally biased region" description="Low complexity" evidence="1">
    <location>
        <begin position="17"/>
        <end position="27"/>
    </location>
</feature>
<keyword evidence="4" id="KW-1185">Reference proteome</keyword>
<feature type="region of interest" description="Disordered" evidence="1">
    <location>
        <begin position="1"/>
        <end position="36"/>
    </location>
</feature>
<dbReference type="AlphaFoldDB" id="A0A1H3H391"/>
<sequence length="198" mass="22673">MVEIRHVPDPGDEALTPGEIAAEQEQPQPAPPPGARRADEVLFEHHQLMRRLFEEIEAMPPEDPERRDMMRLLAGELQIHEHVEDEIFYPEVRPVSEDVPVAHAEHQQLADMLAVVLRLSPSSPDFETQLRNLHAAMDHHASSEESSMFVEARRLGDARLREMGARIEEMLDHERTALARKTWRDVKIRLLEGPGIDQ</sequence>
<organism evidence="3 4">
    <name type="scientific">Citreimonas salinaria</name>
    <dbReference type="NCBI Taxonomy" id="321339"/>
    <lineage>
        <taxon>Bacteria</taxon>
        <taxon>Pseudomonadati</taxon>
        <taxon>Pseudomonadota</taxon>
        <taxon>Alphaproteobacteria</taxon>
        <taxon>Rhodobacterales</taxon>
        <taxon>Roseobacteraceae</taxon>
        <taxon>Citreimonas</taxon>
    </lineage>
</organism>
<evidence type="ECO:0000256" key="1">
    <source>
        <dbReference type="SAM" id="MobiDB-lite"/>
    </source>
</evidence>
<dbReference type="STRING" id="321339.SAMN05444340_103199"/>
<name>A0A1H3H391_9RHOB</name>
<accession>A0A1H3H391</accession>
<dbReference type="Proteomes" id="UP000199286">
    <property type="component" value="Unassembled WGS sequence"/>
</dbReference>
<feature type="domain" description="Hemerythrin-like" evidence="2">
    <location>
        <begin position="39"/>
        <end position="149"/>
    </location>
</feature>
<dbReference type="RefSeq" id="WP_245710793.1">
    <property type="nucleotide sequence ID" value="NZ_FNPF01000003.1"/>
</dbReference>
<dbReference type="EMBL" id="FNPF01000003">
    <property type="protein sequence ID" value="SDY09857.1"/>
    <property type="molecule type" value="Genomic_DNA"/>
</dbReference>
<proteinExistence type="predicted"/>
<gene>
    <name evidence="3" type="ORF">SAMN05444340_103199</name>
</gene>
<protein>
    <submittedName>
        <fullName evidence="3">Hemerythrin HHE cation binding domain-containing protein</fullName>
    </submittedName>
</protein>